<dbReference type="AlphaFoldDB" id="A0A7X0HSL3"/>
<dbReference type="Pfam" id="PF03720">
    <property type="entry name" value="UDPG_MGDP_dh_C"/>
    <property type="match status" value="1"/>
</dbReference>
<dbReference type="Pfam" id="PF03721">
    <property type="entry name" value="UDPG_MGDP_dh_N"/>
    <property type="match status" value="1"/>
</dbReference>
<feature type="binding site" evidence="10">
    <location>
        <position position="263"/>
    </location>
    <ligand>
        <name>NAD(+)</name>
        <dbReference type="ChEBI" id="CHEBI:57540"/>
    </ligand>
</feature>
<evidence type="ECO:0000256" key="9">
    <source>
        <dbReference type="PIRSR" id="PIRSR500134-2"/>
    </source>
</evidence>
<sequence>MNITITGTGYVGLVTGVCLSDVGHQIICLDINQEKISLLQQGISPIYEPGLDELIQKNLRENRLTFTTDVKEAYSQADCIFIAVGTPQSEDGSADLSYIEQVALEMAKTITKDIIVVTKSTVPVGTNEWVGRIIREHAAPGIQIKVVSNPEFLREGSAIYDTFHGDRIVIGSDDKAAGETIANIYEPFQLPIVHTDLRSAEMIKYASNSFLALKISFINEIANLCERVGGNIEYVAEGVGLDKRIGSKFLQAGIGFGGSCFPKDINALNHLANDYDYDFKILKSVIDVNKIQQSRLFEKAKQHFGSLAGKRVAVLGLTFKPNTDDIRAAASLKLIQELLLEDAVITAYDPIGMPNVQKIYGDKIQYAESAEQALNNAEAAFILTEWDEIKNLPLEKFKTAMVEPIIFDGRNCFSLNDVKKFGIKYYSIGRPIIE</sequence>
<comment type="caution">
    <text evidence="12">The sequence shown here is derived from an EMBL/GenBank/DDBJ whole genome shotgun (WGS) entry which is preliminary data.</text>
</comment>
<dbReference type="UniPathway" id="UPA00038">
    <property type="reaction ID" value="UER00491"/>
</dbReference>
<dbReference type="InterPro" id="IPR014026">
    <property type="entry name" value="UDP-Glc/GDP-Man_DH_dimer"/>
</dbReference>
<dbReference type="SMART" id="SM00984">
    <property type="entry name" value="UDPG_MGDP_dh_C"/>
    <property type="match status" value="1"/>
</dbReference>
<dbReference type="Pfam" id="PF00984">
    <property type="entry name" value="UDPG_MGDP_dh"/>
    <property type="match status" value="1"/>
</dbReference>
<proteinExistence type="inferred from homology"/>
<dbReference type="EC" id="1.1.1.22" evidence="3 7"/>
<evidence type="ECO:0000256" key="2">
    <source>
        <dbReference type="ARBA" id="ARBA00006601"/>
    </source>
</evidence>
<dbReference type="InterPro" id="IPR014027">
    <property type="entry name" value="UDP-Glc/GDP-Man_DH_C"/>
</dbReference>
<dbReference type="NCBIfam" id="TIGR03026">
    <property type="entry name" value="NDP-sugDHase"/>
    <property type="match status" value="1"/>
</dbReference>
<dbReference type="GO" id="GO:0006065">
    <property type="term" value="P:UDP-glucuronate biosynthetic process"/>
    <property type="evidence" value="ECO:0007669"/>
    <property type="project" value="UniProtKB-UniPathway"/>
</dbReference>
<evidence type="ECO:0000256" key="8">
    <source>
        <dbReference type="PIRSR" id="PIRSR500134-1"/>
    </source>
</evidence>
<dbReference type="RefSeq" id="WP_184526754.1">
    <property type="nucleotide sequence ID" value="NZ_JACHGK010000009.1"/>
</dbReference>
<accession>A0A7X0HSL3</accession>
<dbReference type="InterPro" id="IPR017476">
    <property type="entry name" value="UDP-Glc/GDP-Man"/>
</dbReference>
<feature type="binding site" evidence="9">
    <location>
        <begin position="152"/>
        <end position="155"/>
    </location>
    <ligand>
        <name>substrate</name>
    </ligand>
</feature>
<evidence type="ECO:0000313" key="13">
    <source>
        <dbReference type="Proteomes" id="UP000531594"/>
    </source>
</evidence>
<evidence type="ECO:0000259" key="11">
    <source>
        <dbReference type="SMART" id="SM00984"/>
    </source>
</evidence>
<dbReference type="Gene3D" id="3.40.50.720">
    <property type="entry name" value="NAD(P)-binding Rossmann-like Domain"/>
    <property type="match status" value="2"/>
</dbReference>
<dbReference type="Proteomes" id="UP000531594">
    <property type="component" value="Unassembled WGS sequence"/>
</dbReference>
<dbReference type="SUPFAM" id="SSF48179">
    <property type="entry name" value="6-phosphogluconate dehydrogenase C-terminal domain-like"/>
    <property type="match status" value="1"/>
</dbReference>
<feature type="binding site" evidence="10">
    <location>
        <position position="327"/>
    </location>
    <ligand>
        <name>NAD(+)</name>
        <dbReference type="ChEBI" id="CHEBI:57540"/>
    </ligand>
</feature>
<feature type="binding site" evidence="9">
    <location>
        <position position="257"/>
    </location>
    <ligand>
        <name>substrate</name>
    </ligand>
</feature>
<evidence type="ECO:0000256" key="7">
    <source>
        <dbReference type="PIRNR" id="PIRNR000124"/>
    </source>
</evidence>
<protein>
    <recommendedName>
        <fullName evidence="3 7">UDP-glucose 6-dehydrogenase</fullName>
        <ecNumber evidence="3 7">1.1.1.22</ecNumber>
    </recommendedName>
</protein>
<keyword evidence="13" id="KW-1185">Reference proteome</keyword>
<dbReference type="SUPFAM" id="SSF51735">
    <property type="entry name" value="NAD(P)-binding Rossmann-fold domains"/>
    <property type="match status" value="1"/>
</dbReference>
<feature type="binding site" evidence="9">
    <location>
        <begin position="249"/>
        <end position="253"/>
    </location>
    <ligand>
        <name>substrate</name>
    </ligand>
</feature>
<feature type="binding site" evidence="10">
    <location>
        <position position="121"/>
    </location>
    <ligand>
        <name>NAD(+)</name>
        <dbReference type="ChEBI" id="CHEBI:57540"/>
    </ligand>
</feature>
<dbReference type="PANTHER" id="PTHR43750">
    <property type="entry name" value="UDP-GLUCOSE 6-DEHYDROGENASE TUAD"/>
    <property type="match status" value="1"/>
</dbReference>
<dbReference type="InterPro" id="IPR001732">
    <property type="entry name" value="UDP-Glc/GDP-Man_DH_N"/>
</dbReference>
<reference evidence="12 13" key="1">
    <citation type="submission" date="2020-08" db="EMBL/GenBank/DDBJ databases">
        <title>Genomic Encyclopedia of Type Strains, Phase IV (KMG-IV): sequencing the most valuable type-strain genomes for metagenomic binning, comparative biology and taxonomic classification.</title>
        <authorList>
            <person name="Goeker M."/>
        </authorList>
    </citation>
    <scope>NUCLEOTIDE SEQUENCE [LARGE SCALE GENOMIC DNA]</scope>
    <source>
        <strain evidence="12 13">DSM 5391</strain>
    </source>
</reference>
<gene>
    <name evidence="12" type="ORF">HNR53_002728</name>
</gene>
<evidence type="ECO:0000256" key="6">
    <source>
        <dbReference type="ARBA" id="ARBA00047473"/>
    </source>
</evidence>
<dbReference type="GO" id="GO:0051287">
    <property type="term" value="F:NAD binding"/>
    <property type="evidence" value="ECO:0007669"/>
    <property type="project" value="InterPro"/>
</dbReference>
<evidence type="ECO:0000256" key="10">
    <source>
        <dbReference type="PIRSR" id="PIRSR500134-3"/>
    </source>
</evidence>
<dbReference type="SUPFAM" id="SSF52413">
    <property type="entry name" value="UDP-glucose/GDP-mannose dehydrogenase C-terminal domain"/>
    <property type="match status" value="1"/>
</dbReference>
<feature type="binding site" evidence="10">
    <location>
        <position position="155"/>
    </location>
    <ligand>
        <name>NAD(+)</name>
        <dbReference type="ChEBI" id="CHEBI:57540"/>
    </ligand>
</feature>
<comment type="pathway">
    <text evidence="1">Nucleotide-sugar biosynthesis; UDP-alpha-D-glucuronate biosynthesis; UDP-alpha-D-glucuronate from UDP-alpha-D-glucose: step 1/1.</text>
</comment>
<evidence type="ECO:0000256" key="3">
    <source>
        <dbReference type="ARBA" id="ARBA00012954"/>
    </source>
</evidence>
<feature type="binding site" evidence="9">
    <location>
        <position position="204"/>
    </location>
    <ligand>
        <name>substrate</name>
    </ligand>
</feature>
<dbReference type="PANTHER" id="PTHR43750:SF4">
    <property type="entry name" value="UDP-GLUCOSE 6-DEHYDROGENASE YWQF"/>
    <property type="match status" value="1"/>
</dbReference>
<dbReference type="PIRSF" id="PIRSF000124">
    <property type="entry name" value="UDPglc_GDPman_dh"/>
    <property type="match status" value="1"/>
</dbReference>
<dbReference type="PIRSF" id="PIRSF500134">
    <property type="entry name" value="UDPglc_DH_bac"/>
    <property type="match status" value="1"/>
</dbReference>
<feature type="binding site" evidence="10">
    <location>
        <position position="30"/>
    </location>
    <ligand>
        <name>NAD(+)</name>
        <dbReference type="ChEBI" id="CHEBI:57540"/>
    </ligand>
</feature>
<evidence type="ECO:0000256" key="1">
    <source>
        <dbReference type="ARBA" id="ARBA00004701"/>
    </source>
</evidence>
<organism evidence="12 13">
    <name type="scientific">Bacillus benzoevorans</name>
    <dbReference type="NCBI Taxonomy" id="1456"/>
    <lineage>
        <taxon>Bacteria</taxon>
        <taxon>Bacillati</taxon>
        <taxon>Bacillota</taxon>
        <taxon>Bacilli</taxon>
        <taxon>Bacillales</taxon>
        <taxon>Bacillaceae</taxon>
        <taxon>Bacillus</taxon>
    </lineage>
</organism>
<evidence type="ECO:0000256" key="5">
    <source>
        <dbReference type="ARBA" id="ARBA00023027"/>
    </source>
</evidence>
<dbReference type="InterPro" id="IPR036291">
    <property type="entry name" value="NAD(P)-bd_dom_sf"/>
</dbReference>
<feature type="binding site" evidence="10">
    <location>
        <position position="86"/>
    </location>
    <ligand>
        <name>NAD(+)</name>
        <dbReference type="ChEBI" id="CHEBI:57540"/>
    </ligand>
</feature>
<comment type="catalytic activity">
    <reaction evidence="6 7">
        <text>UDP-alpha-D-glucose + 2 NAD(+) + H2O = UDP-alpha-D-glucuronate + 2 NADH + 3 H(+)</text>
        <dbReference type="Rhea" id="RHEA:23596"/>
        <dbReference type="ChEBI" id="CHEBI:15377"/>
        <dbReference type="ChEBI" id="CHEBI:15378"/>
        <dbReference type="ChEBI" id="CHEBI:57540"/>
        <dbReference type="ChEBI" id="CHEBI:57945"/>
        <dbReference type="ChEBI" id="CHEBI:58052"/>
        <dbReference type="ChEBI" id="CHEBI:58885"/>
        <dbReference type="EC" id="1.1.1.22"/>
    </reaction>
</comment>
<dbReference type="GO" id="GO:0000271">
    <property type="term" value="P:polysaccharide biosynthetic process"/>
    <property type="evidence" value="ECO:0007669"/>
    <property type="project" value="InterPro"/>
</dbReference>
<dbReference type="EMBL" id="JACHGK010000009">
    <property type="protein sequence ID" value="MBB6446078.1"/>
    <property type="molecule type" value="Genomic_DNA"/>
</dbReference>
<keyword evidence="4 7" id="KW-0560">Oxidoreductase</keyword>
<feature type="domain" description="UDP-glucose/GDP-mannose dehydrogenase C-terminal" evidence="11">
    <location>
        <begin position="313"/>
        <end position="415"/>
    </location>
</feature>
<dbReference type="GO" id="GO:0003979">
    <property type="term" value="F:UDP-glucose 6-dehydrogenase activity"/>
    <property type="evidence" value="ECO:0007669"/>
    <property type="project" value="UniProtKB-EC"/>
</dbReference>
<feature type="binding site" evidence="10">
    <location>
        <position position="35"/>
    </location>
    <ligand>
        <name>NAD(+)</name>
        <dbReference type="ChEBI" id="CHEBI:57540"/>
    </ligand>
</feature>
<evidence type="ECO:0000313" key="12">
    <source>
        <dbReference type="EMBL" id="MBB6446078.1"/>
    </source>
</evidence>
<name>A0A7X0HSL3_9BACI</name>
<dbReference type="InterPro" id="IPR028357">
    <property type="entry name" value="UDPglc_DH_bac"/>
</dbReference>
<evidence type="ECO:0000256" key="4">
    <source>
        <dbReference type="ARBA" id="ARBA00023002"/>
    </source>
</evidence>
<dbReference type="Gene3D" id="1.20.5.100">
    <property type="entry name" value="Cytochrome c1, transmembrane anchor, C-terminal"/>
    <property type="match status" value="1"/>
</dbReference>
<feature type="binding site" evidence="9">
    <location>
        <position position="320"/>
    </location>
    <ligand>
        <name>substrate</name>
    </ligand>
</feature>
<dbReference type="InterPro" id="IPR036220">
    <property type="entry name" value="UDP-Glc/GDP-Man_DH_C_sf"/>
</dbReference>
<keyword evidence="5 7" id="KW-0520">NAD</keyword>
<feature type="active site" description="Nucleophile" evidence="8">
    <location>
        <position position="260"/>
    </location>
</feature>
<comment type="similarity">
    <text evidence="2 7">Belongs to the UDP-glucose/GDP-mannose dehydrogenase family.</text>
</comment>
<dbReference type="InterPro" id="IPR008927">
    <property type="entry name" value="6-PGluconate_DH-like_C_sf"/>
</dbReference>